<evidence type="ECO:0000313" key="3">
    <source>
        <dbReference type="Proteomes" id="UP000645517"/>
    </source>
</evidence>
<organism evidence="2 3">
    <name type="scientific">Deinococcus daejeonensis</name>
    <dbReference type="NCBI Taxonomy" id="1007098"/>
    <lineage>
        <taxon>Bacteria</taxon>
        <taxon>Thermotogati</taxon>
        <taxon>Deinococcota</taxon>
        <taxon>Deinococci</taxon>
        <taxon>Deinococcales</taxon>
        <taxon>Deinococcaceae</taxon>
        <taxon>Deinococcus</taxon>
    </lineage>
</organism>
<name>A0ABQ2JF84_9DEIO</name>
<dbReference type="InterPro" id="IPR001173">
    <property type="entry name" value="Glyco_trans_2-like"/>
</dbReference>
<dbReference type="InterPro" id="IPR029044">
    <property type="entry name" value="Nucleotide-diphossugar_trans"/>
</dbReference>
<gene>
    <name evidence="2" type="ORF">GCM10010842_32210</name>
</gene>
<evidence type="ECO:0000313" key="2">
    <source>
        <dbReference type="EMBL" id="GGN44083.1"/>
    </source>
</evidence>
<evidence type="ECO:0000259" key="1">
    <source>
        <dbReference type="Pfam" id="PF00535"/>
    </source>
</evidence>
<accession>A0ABQ2JF84</accession>
<reference evidence="3" key="1">
    <citation type="journal article" date="2019" name="Int. J. Syst. Evol. Microbiol.">
        <title>The Global Catalogue of Microorganisms (GCM) 10K type strain sequencing project: providing services to taxonomists for standard genome sequencing and annotation.</title>
        <authorList>
            <consortium name="The Broad Institute Genomics Platform"/>
            <consortium name="The Broad Institute Genome Sequencing Center for Infectious Disease"/>
            <person name="Wu L."/>
            <person name="Ma J."/>
        </authorList>
    </citation>
    <scope>NUCLEOTIDE SEQUENCE [LARGE SCALE GENOMIC DNA]</scope>
    <source>
        <strain evidence="3">JCM 16918</strain>
    </source>
</reference>
<comment type="caution">
    <text evidence="2">The sequence shown here is derived from an EMBL/GenBank/DDBJ whole genome shotgun (WGS) entry which is preliminary data.</text>
</comment>
<feature type="domain" description="Glycosyltransferase 2-like" evidence="1">
    <location>
        <begin position="1"/>
        <end position="133"/>
    </location>
</feature>
<keyword evidence="3" id="KW-1185">Reference proteome</keyword>
<protein>
    <recommendedName>
        <fullName evidence="1">Glycosyltransferase 2-like domain-containing protein</fullName>
    </recommendedName>
</protein>
<dbReference type="PANTHER" id="PTHR22916">
    <property type="entry name" value="GLYCOSYLTRANSFERASE"/>
    <property type="match status" value="1"/>
</dbReference>
<dbReference type="Proteomes" id="UP000645517">
    <property type="component" value="Unassembled WGS sequence"/>
</dbReference>
<dbReference type="Pfam" id="PF00535">
    <property type="entry name" value="Glycos_transf_2"/>
    <property type="match status" value="1"/>
</dbReference>
<sequence>MIVVIDGPDPDTRARLQQISDPRLRVHELPESRGGANARNVGVQLAGGDWVAFLDDDDEWMPEKLRKQIIKGERTRADIVASRLIFRSPRGDEVWPRRLYEPGQSAGDYLLNRRGLAMGETLLQTSTLLVRREHLLAQPFRALPRHQDWDWIIEAVDVRGRTLVVHPEPLAVWNVGAHESVSTSKNPEPSWNWLHARRKVLSRAAQSGFLVIQIAPLYGEKQPREVLAQIVRELVALRASPRRWVQLLAMWFVPQSRRQQLRAALRRSGTTSP</sequence>
<dbReference type="CDD" id="cd00761">
    <property type="entry name" value="Glyco_tranf_GTA_type"/>
    <property type="match status" value="1"/>
</dbReference>
<dbReference type="Gene3D" id="3.90.550.10">
    <property type="entry name" value="Spore Coat Polysaccharide Biosynthesis Protein SpsA, Chain A"/>
    <property type="match status" value="1"/>
</dbReference>
<proteinExistence type="predicted"/>
<dbReference type="EMBL" id="BMOR01000021">
    <property type="protein sequence ID" value="GGN44083.1"/>
    <property type="molecule type" value="Genomic_DNA"/>
</dbReference>
<dbReference type="SUPFAM" id="SSF53448">
    <property type="entry name" value="Nucleotide-diphospho-sugar transferases"/>
    <property type="match status" value="1"/>
</dbReference>